<keyword evidence="2" id="KW-0472">Membrane</keyword>
<dbReference type="AlphaFoldDB" id="L1JE51"/>
<dbReference type="HOGENOM" id="CLU_954561_0_0_1"/>
<name>L1JE51_GUITC</name>
<feature type="signal peptide" evidence="3">
    <location>
        <begin position="1"/>
        <end position="27"/>
    </location>
</feature>
<evidence type="ECO:0000313" key="5">
    <source>
        <dbReference type="EnsemblProtists" id="EKX46414"/>
    </source>
</evidence>
<keyword evidence="3" id="KW-0732">Signal</keyword>
<evidence type="ECO:0000313" key="6">
    <source>
        <dbReference type="Proteomes" id="UP000011087"/>
    </source>
</evidence>
<sequence>MAKACRTRLDVVVSVLVVVNVIHGVSASSTMAFGSVGTPSRNKAKSAESQLSSYDRMILAHGPPKTSSSSSGYNPQPGTPTYPANSYPTNSYPTNTYPTNTYPTNTYPAYGRQSPVMYQNPPSAYPQTQGASSYTPTLSPQWAQPPASAFATNANPMGSQARFHAHQVTRDKLVPRVQSSVSFEGSKSSKEMSGEARKLAKMSAQLLREYSRASIYRNALAKEQSRIHKARQAATIGGLYNNRSLSGKPVLSHGMTVIFVICTVGAICGALWYMKRDNDKLTHQNLETLQSA</sequence>
<accession>L1JE51</accession>
<keyword evidence="2" id="KW-0812">Transmembrane</keyword>
<reference evidence="4 6" key="1">
    <citation type="journal article" date="2012" name="Nature">
        <title>Algal genomes reveal evolutionary mosaicism and the fate of nucleomorphs.</title>
        <authorList>
            <consortium name="DOE Joint Genome Institute"/>
            <person name="Curtis B.A."/>
            <person name="Tanifuji G."/>
            <person name="Burki F."/>
            <person name="Gruber A."/>
            <person name="Irimia M."/>
            <person name="Maruyama S."/>
            <person name="Arias M.C."/>
            <person name="Ball S.G."/>
            <person name="Gile G.H."/>
            <person name="Hirakawa Y."/>
            <person name="Hopkins J.F."/>
            <person name="Kuo A."/>
            <person name="Rensing S.A."/>
            <person name="Schmutz J."/>
            <person name="Symeonidi A."/>
            <person name="Elias M."/>
            <person name="Eveleigh R.J."/>
            <person name="Herman E.K."/>
            <person name="Klute M.J."/>
            <person name="Nakayama T."/>
            <person name="Obornik M."/>
            <person name="Reyes-Prieto A."/>
            <person name="Armbrust E.V."/>
            <person name="Aves S.J."/>
            <person name="Beiko R.G."/>
            <person name="Coutinho P."/>
            <person name="Dacks J.B."/>
            <person name="Durnford D.G."/>
            <person name="Fast N.M."/>
            <person name="Green B.R."/>
            <person name="Grisdale C.J."/>
            <person name="Hempel F."/>
            <person name="Henrissat B."/>
            <person name="Hoppner M.P."/>
            <person name="Ishida K."/>
            <person name="Kim E."/>
            <person name="Koreny L."/>
            <person name="Kroth P.G."/>
            <person name="Liu Y."/>
            <person name="Malik S.B."/>
            <person name="Maier U.G."/>
            <person name="McRose D."/>
            <person name="Mock T."/>
            <person name="Neilson J.A."/>
            <person name="Onodera N.T."/>
            <person name="Poole A.M."/>
            <person name="Pritham E.J."/>
            <person name="Richards T.A."/>
            <person name="Rocap G."/>
            <person name="Roy S.W."/>
            <person name="Sarai C."/>
            <person name="Schaack S."/>
            <person name="Shirato S."/>
            <person name="Slamovits C.H."/>
            <person name="Spencer D.F."/>
            <person name="Suzuki S."/>
            <person name="Worden A.Z."/>
            <person name="Zauner S."/>
            <person name="Barry K."/>
            <person name="Bell C."/>
            <person name="Bharti A.K."/>
            <person name="Crow J.A."/>
            <person name="Grimwood J."/>
            <person name="Kramer R."/>
            <person name="Lindquist E."/>
            <person name="Lucas S."/>
            <person name="Salamov A."/>
            <person name="McFadden G.I."/>
            <person name="Lane C.E."/>
            <person name="Keeling P.J."/>
            <person name="Gray M.W."/>
            <person name="Grigoriev I.V."/>
            <person name="Archibald J.M."/>
        </authorList>
    </citation>
    <scope>NUCLEOTIDE SEQUENCE</scope>
    <source>
        <strain evidence="4 6">CCMP2712</strain>
    </source>
</reference>
<feature type="compositionally biased region" description="Polar residues" evidence="1">
    <location>
        <begin position="123"/>
        <end position="142"/>
    </location>
</feature>
<feature type="region of interest" description="Disordered" evidence="1">
    <location>
        <begin position="123"/>
        <end position="143"/>
    </location>
</feature>
<dbReference type="GeneID" id="17303118"/>
<keyword evidence="2" id="KW-1133">Transmembrane helix</keyword>
<dbReference type="EnsemblProtists" id="EKX46414">
    <property type="protein sequence ID" value="EKX46414"/>
    <property type="gene ID" value="GUITHDRAFT_107618"/>
</dbReference>
<evidence type="ECO:0008006" key="7">
    <source>
        <dbReference type="Google" id="ProtNLM"/>
    </source>
</evidence>
<dbReference type="Proteomes" id="UP000011087">
    <property type="component" value="Unassembled WGS sequence"/>
</dbReference>
<gene>
    <name evidence="4" type="ORF">GUITHDRAFT_107618</name>
</gene>
<protein>
    <recommendedName>
        <fullName evidence="7">Transmembrane protein</fullName>
    </recommendedName>
</protein>
<keyword evidence="6" id="KW-1185">Reference proteome</keyword>
<feature type="chain" id="PRO_5008771313" description="Transmembrane protein" evidence="3">
    <location>
        <begin position="28"/>
        <end position="292"/>
    </location>
</feature>
<dbReference type="EMBL" id="JH992994">
    <property type="protein sequence ID" value="EKX46414.1"/>
    <property type="molecule type" value="Genomic_DNA"/>
</dbReference>
<dbReference type="KEGG" id="gtt:GUITHDRAFT_107618"/>
<reference evidence="6" key="2">
    <citation type="submission" date="2012-11" db="EMBL/GenBank/DDBJ databases">
        <authorList>
            <person name="Kuo A."/>
            <person name="Curtis B.A."/>
            <person name="Tanifuji G."/>
            <person name="Burki F."/>
            <person name="Gruber A."/>
            <person name="Irimia M."/>
            <person name="Maruyama S."/>
            <person name="Arias M.C."/>
            <person name="Ball S.G."/>
            <person name="Gile G.H."/>
            <person name="Hirakawa Y."/>
            <person name="Hopkins J.F."/>
            <person name="Rensing S.A."/>
            <person name="Schmutz J."/>
            <person name="Symeonidi A."/>
            <person name="Elias M."/>
            <person name="Eveleigh R.J."/>
            <person name="Herman E.K."/>
            <person name="Klute M.J."/>
            <person name="Nakayama T."/>
            <person name="Obornik M."/>
            <person name="Reyes-Prieto A."/>
            <person name="Armbrust E.V."/>
            <person name="Aves S.J."/>
            <person name="Beiko R.G."/>
            <person name="Coutinho P."/>
            <person name="Dacks J.B."/>
            <person name="Durnford D.G."/>
            <person name="Fast N.M."/>
            <person name="Green B.R."/>
            <person name="Grisdale C."/>
            <person name="Hempe F."/>
            <person name="Henrissat B."/>
            <person name="Hoppner M.P."/>
            <person name="Ishida K.-I."/>
            <person name="Kim E."/>
            <person name="Koreny L."/>
            <person name="Kroth P.G."/>
            <person name="Liu Y."/>
            <person name="Malik S.-B."/>
            <person name="Maier U.G."/>
            <person name="McRose D."/>
            <person name="Mock T."/>
            <person name="Neilson J.A."/>
            <person name="Onodera N.T."/>
            <person name="Poole A.M."/>
            <person name="Pritham E.J."/>
            <person name="Richards T.A."/>
            <person name="Rocap G."/>
            <person name="Roy S.W."/>
            <person name="Sarai C."/>
            <person name="Schaack S."/>
            <person name="Shirato S."/>
            <person name="Slamovits C.H."/>
            <person name="Spencer D.F."/>
            <person name="Suzuki S."/>
            <person name="Worden A.Z."/>
            <person name="Zauner S."/>
            <person name="Barry K."/>
            <person name="Bell C."/>
            <person name="Bharti A.K."/>
            <person name="Crow J.A."/>
            <person name="Grimwood J."/>
            <person name="Kramer R."/>
            <person name="Lindquist E."/>
            <person name="Lucas S."/>
            <person name="Salamov A."/>
            <person name="McFadden G.I."/>
            <person name="Lane C.E."/>
            <person name="Keeling P.J."/>
            <person name="Gray M.W."/>
            <person name="Grigoriev I.V."/>
            <person name="Archibald J.M."/>
        </authorList>
    </citation>
    <scope>NUCLEOTIDE SEQUENCE</scope>
    <source>
        <strain evidence="6">CCMP2712</strain>
    </source>
</reference>
<evidence type="ECO:0000256" key="1">
    <source>
        <dbReference type="SAM" id="MobiDB-lite"/>
    </source>
</evidence>
<dbReference type="PaxDb" id="55529-EKX46414"/>
<feature type="transmembrane region" description="Helical" evidence="2">
    <location>
        <begin position="250"/>
        <end position="274"/>
    </location>
</feature>
<feature type="compositionally biased region" description="Polar residues" evidence="1">
    <location>
        <begin position="65"/>
        <end position="76"/>
    </location>
</feature>
<feature type="region of interest" description="Disordered" evidence="1">
    <location>
        <begin position="32"/>
        <end position="51"/>
    </location>
</feature>
<evidence type="ECO:0000256" key="2">
    <source>
        <dbReference type="SAM" id="Phobius"/>
    </source>
</evidence>
<feature type="region of interest" description="Disordered" evidence="1">
    <location>
        <begin position="59"/>
        <end position="89"/>
    </location>
</feature>
<reference evidence="5" key="3">
    <citation type="submission" date="2015-06" db="UniProtKB">
        <authorList>
            <consortium name="EnsemblProtists"/>
        </authorList>
    </citation>
    <scope>IDENTIFICATION</scope>
</reference>
<evidence type="ECO:0000256" key="3">
    <source>
        <dbReference type="SAM" id="SignalP"/>
    </source>
</evidence>
<evidence type="ECO:0000313" key="4">
    <source>
        <dbReference type="EMBL" id="EKX46414.1"/>
    </source>
</evidence>
<proteinExistence type="predicted"/>
<dbReference type="RefSeq" id="XP_005833394.1">
    <property type="nucleotide sequence ID" value="XM_005833337.1"/>
</dbReference>
<organism evidence="4">
    <name type="scientific">Guillardia theta (strain CCMP2712)</name>
    <name type="common">Cryptophyte</name>
    <dbReference type="NCBI Taxonomy" id="905079"/>
    <lineage>
        <taxon>Eukaryota</taxon>
        <taxon>Cryptophyceae</taxon>
        <taxon>Pyrenomonadales</taxon>
        <taxon>Geminigeraceae</taxon>
        <taxon>Guillardia</taxon>
    </lineage>
</organism>